<keyword evidence="5 7" id="KW-1133">Transmembrane helix</keyword>
<feature type="transmembrane region" description="Helical" evidence="7">
    <location>
        <begin position="18"/>
        <end position="36"/>
    </location>
</feature>
<protein>
    <submittedName>
        <fullName evidence="11">Diguanylate cyclase/phosphodiesterase (GGDEF &amp; EAL domains) with PAS/PAC sensor(S)</fullName>
    </submittedName>
</protein>
<dbReference type="AlphaFoldDB" id="A0A3B0UU47"/>
<evidence type="ECO:0000256" key="6">
    <source>
        <dbReference type="ARBA" id="ARBA00023136"/>
    </source>
</evidence>
<dbReference type="PANTHER" id="PTHR30566">
    <property type="entry name" value="YNAI-RELATED MECHANOSENSITIVE ION CHANNEL"/>
    <property type="match status" value="1"/>
</dbReference>
<feature type="transmembrane region" description="Helical" evidence="7">
    <location>
        <begin position="57"/>
        <end position="79"/>
    </location>
</feature>
<organism evidence="11">
    <name type="scientific">hydrothermal vent metagenome</name>
    <dbReference type="NCBI Taxonomy" id="652676"/>
    <lineage>
        <taxon>unclassified sequences</taxon>
        <taxon>metagenomes</taxon>
        <taxon>ecological metagenomes</taxon>
    </lineage>
</organism>
<evidence type="ECO:0000256" key="5">
    <source>
        <dbReference type="ARBA" id="ARBA00022989"/>
    </source>
</evidence>
<dbReference type="Gene3D" id="1.10.287.1260">
    <property type="match status" value="1"/>
</dbReference>
<feature type="domain" description="Mechanosensitive ion channel transmembrane helices 2/3" evidence="10">
    <location>
        <begin position="137"/>
        <end position="176"/>
    </location>
</feature>
<evidence type="ECO:0000256" key="7">
    <source>
        <dbReference type="SAM" id="Phobius"/>
    </source>
</evidence>
<dbReference type="Pfam" id="PF21082">
    <property type="entry name" value="MS_channel_3rd"/>
    <property type="match status" value="1"/>
</dbReference>
<dbReference type="InterPro" id="IPR049142">
    <property type="entry name" value="MS_channel_1st"/>
</dbReference>
<dbReference type="InterPro" id="IPR049278">
    <property type="entry name" value="MS_channel_C"/>
</dbReference>
<dbReference type="InterPro" id="IPR006685">
    <property type="entry name" value="MscS_channel_2nd"/>
</dbReference>
<dbReference type="SUPFAM" id="SSF82861">
    <property type="entry name" value="Mechanosensitive channel protein MscS (YggB), transmembrane region"/>
    <property type="match status" value="1"/>
</dbReference>
<keyword evidence="4 7" id="KW-0812">Transmembrane</keyword>
<dbReference type="EMBL" id="UOEV01000051">
    <property type="protein sequence ID" value="VAW32470.1"/>
    <property type="molecule type" value="Genomic_DNA"/>
</dbReference>
<sequence>MFAFPNIDTILTTYLEPVAIAISVTIISAFIFSFIQKRVIVRLEAFSKKTKTKIDDVVMAMVQSIHPSFYWYLAFYVGFQTLALPQIARTILNVILLALVLWYVLRASSLAIDAFLEQGKRGKKEEMTAKHLIGTFIKASLWVVAILLVLSNLGINITSLIAGLGIGGVAIAFALQNILTDLFSSFAIYFDKPFTVGDFIIVGNQMGTVERIGIKTTRLRALQGEELVISNQELTSTRIQNFHTMKERRVEMTFGILYETPRKVVAGLPEKIKGLFADIKDIRLDRVHFSGFGASSLDFDLVYYVHSGDYNEYMDKQQELNLELMELFAHEKIEFAYPTRTIYIAQQES</sequence>
<dbReference type="InterPro" id="IPR023408">
    <property type="entry name" value="MscS_beta-dom_sf"/>
</dbReference>
<dbReference type="InterPro" id="IPR011014">
    <property type="entry name" value="MscS_channel_TM-2"/>
</dbReference>
<dbReference type="GO" id="GO:0005886">
    <property type="term" value="C:plasma membrane"/>
    <property type="evidence" value="ECO:0007669"/>
    <property type="project" value="UniProtKB-SubCell"/>
</dbReference>
<feature type="transmembrane region" description="Helical" evidence="7">
    <location>
        <begin position="91"/>
        <end position="112"/>
    </location>
</feature>
<proteinExistence type="inferred from homology"/>
<keyword evidence="6 7" id="KW-0472">Membrane</keyword>
<feature type="transmembrane region" description="Helical" evidence="7">
    <location>
        <begin position="132"/>
        <end position="151"/>
    </location>
</feature>
<comment type="similarity">
    <text evidence="2">Belongs to the MscS (TC 1.A.23) family.</text>
</comment>
<dbReference type="Gene3D" id="2.30.30.60">
    <property type="match status" value="1"/>
</dbReference>
<dbReference type="Gene3D" id="3.30.70.100">
    <property type="match status" value="1"/>
</dbReference>
<evidence type="ECO:0000259" key="9">
    <source>
        <dbReference type="Pfam" id="PF21082"/>
    </source>
</evidence>
<feature type="domain" description="Mechanosensitive ion channel MscS" evidence="8">
    <location>
        <begin position="177"/>
        <end position="243"/>
    </location>
</feature>
<evidence type="ECO:0000313" key="11">
    <source>
        <dbReference type="EMBL" id="VAW32470.1"/>
    </source>
</evidence>
<dbReference type="Pfam" id="PF21088">
    <property type="entry name" value="MS_channel_1st"/>
    <property type="match status" value="1"/>
</dbReference>
<feature type="transmembrane region" description="Helical" evidence="7">
    <location>
        <begin position="157"/>
        <end position="175"/>
    </location>
</feature>
<dbReference type="Pfam" id="PF00924">
    <property type="entry name" value="MS_channel_2nd"/>
    <property type="match status" value="1"/>
</dbReference>
<evidence type="ECO:0000256" key="2">
    <source>
        <dbReference type="ARBA" id="ARBA00008017"/>
    </source>
</evidence>
<evidence type="ECO:0000256" key="4">
    <source>
        <dbReference type="ARBA" id="ARBA00022692"/>
    </source>
</evidence>
<accession>A0A3B0UU47</accession>
<evidence type="ECO:0000259" key="8">
    <source>
        <dbReference type="Pfam" id="PF00924"/>
    </source>
</evidence>
<reference evidence="11" key="1">
    <citation type="submission" date="2018-06" db="EMBL/GenBank/DDBJ databases">
        <authorList>
            <person name="Zhirakovskaya E."/>
        </authorList>
    </citation>
    <scope>NUCLEOTIDE SEQUENCE</scope>
</reference>
<name>A0A3B0UU47_9ZZZZ</name>
<gene>
    <name evidence="11" type="ORF">MNBD_CPR01-72</name>
</gene>
<dbReference type="GO" id="GO:0055085">
    <property type="term" value="P:transmembrane transport"/>
    <property type="evidence" value="ECO:0007669"/>
    <property type="project" value="InterPro"/>
</dbReference>
<dbReference type="PANTHER" id="PTHR30566:SF25">
    <property type="entry name" value="INNER MEMBRANE PROTEIN"/>
    <property type="match status" value="1"/>
</dbReference>
<feature type="domain" description="Mechanosensitive ion channel MscS C-terminal" evidence="9">
    <location>
        <begin position="250"/>
        <end position="335"/>
    </location>
</feature>
<keyword evidence="3" id="KW-1003">Cell membrane</keyword>
<evidence type="ECO:0000259" key="10">
    <source>
        <dbReference type="Pfam" id="PF21088"/>
    </source>
</evidence>
<dbReference type="InterPro" id="IPR011066">
    <property type="entry name" value="MscS_channel_C_sf"/>
</dbReference>
<comment type="subcellular location">
    <subcellularLocation>
        <location evidence="1">Cell membrane</location>
        <topology evidence="1">Multi-pass membrane protein</topology>
    </subcellularLocation>
</comment>
<dbReference type="SUPFAM" id="SSF82689">
    <property type="entry name" value="Mechanosensitive channel protein MscS (YggB), C-terminal domain"/>
    <property type="match status" value="1"/>
</dbReference>
<evidence type="ECO:0000256" key="1">
    <source>
        <dbReference type="ARBA" id="ARBA00004651"/>
    </source>
</evidence>
<dbReference type="InterPro" id="IPR010920">
    <property type="entry name" value="LSM_dom_sf"/>
</dbReference>
<dbReference type="SUPFAM" id="SSF50182">
    <property type="entry name" value="Sm-like ribonucleoproteins"/>
    <property type="match status" value="1"/>
</dbReference>
<evidence type="ECO:0000256" key="3">
    <source>
        <dbReference type="ARBA" id="ARBA00022475"/>
    </source>
</evidence>